<keyword evidence="2" id="KW-1015">Disulfide bond</keyword>
<dbReference type="RefSeq" id="WP_120017351.1">
    <property type="nucleotide sequence ID" value="NZ_QZWZ01000027.1"/>
</dbReference>
<dbReference type="InterPro" id="IPR013320">
    <property type="entry name" value="ConA-like_dom_sf"/>
</dbReference>
<dbReference type="AlphaFoldDB" id="A0A3A5KLX1"/>
<dbReference type="Pfam" id="PF13385">
    <property type="entry name" value="Laminin_G_3"/>
    <property type="match status" value="1"/>
</dbReference>
<accession>A0A3A5KLX1</accession>
<dbReference type="EMBL" id="QZWZ01000027">
    <property type="protein sequence ID" value="RJT32101.1"/>
    <property type="molecule type" value="Genomic_DNA"/>
</dbReference>
<organism evidence="4 5">
    <name type="scientific">Mesorhizobium waimense</name>
    <dbReference type="NCBI Taxonomy" id="1300307"/>
    <lineage>
        <taxon>Bacteria</taxon>
        <taxon>Pseudomonadati</taxon>
        <taxon>Pseudomonadota</taxon>
        <taxon>Alphaproteobacteria</taxon>
        <taxon>Hyphomicrobiales</taxon>
        <taxon>Phyllobacteriaceae</taxon>
        <taxon>Mesorhizobium</taxon>
    </lineage>
</organism>
<name>A0A3A5KLX1_9HYPH</name>
<dbReference type="SMART" id="SM00560">
    <property type="entry name" value="LamGL"/>
    <property type="match status" value="1"/>
</dbReference>
<dbReference type="Proteomes" id="UP000272706">
    <property type="component" value="Unassembled WGS sequence"/>
</dbReference>
<evidence type="ECO:0000313" key="4">
    <source>
        <dbReference type="EMBL" id="RJT32101.1"/>
    </source>
</evidence>
<reference evidence="4 5" key="1">
    <citation type="submission" date="2018-09" db="EMBL/GenBank/DDBJ databases">
        <title>Mesorhizobium carmichaelinearum sp. nov. isolated from Carmichaelinea spp. root nodules in New Zealand.</title>
        <authorList>
            <person name="De Meyer S.E."/>
        </authorList>
    </citation>
    <scope>NUCLEOTIDE SEQUENCE [LARGE SCALE GENOMIC DNA]</scope>
    <source>
        <strain evidence="4 5">ICMP19557</strain>
    </source>
</reference>
<dbReference type="InterPro" id="IPR006558">
    <property type="entry name" value="LamG-like"/>
</dbReference>
<feature type="domain" description="LamG-like jellyroll fold" evidence="3">
    <location>
        <begin position="97"/>
        <end position="231"/>
    </location>
</feature>
<evidence type="ECO:0000256" key="1">
    <source>
        <dbReference type="ARBA" id="ARBA00022729"/>
    </source>
</evidence>
<gene>
    <name evidence="4" type="ORF">D3227_27255</name>
</gene>
<comment type="caution">
    <text evidence="4">The sequence shown here is derived from an EMBL/GenBank/DDBJ whole genome shotgun (WGS) entry which is preliminary data.</text>
</comment>
<keyword evidence="5" id="KW-1185">Reference proteome</keyword>
<dbReference type="SUPFAM" id="SSF49899">
    <property type="entry name" value="Concanavalin A-like lectins/glucanases"/>
    <property type="match status" value="1"/>
</dbReference>
<keyword evidence="1" id="KW-0732">Signal</keyword>
<evidence type="ECO:0000256" key="2">
    <source>
        <dbReference type="ARBA" id="ARBA00023157"/>
    </source>
</evidence>
<dbReference type="Gene3D" id="2.60.120.200">
    <property type="match status" value="1"/>
</dbReference>
<sequence>MLLGSGTFFGGAGGGGGPATDPYFANVVLLCGFNGTDGATTAPDESLSAKTLTFVGDAQIDTARSKFDGASLLLDGTGDRVTVPDSLDWDLSDANSDQFTVECWIYPTVGNTTQYLIAQSGNIGNWSWGLGFSDLTIFFQWSPNGTTPMNSLTYASPTMSLNAWHHACVDKDATGKIRLYVDGVMRASSTPANSAFFNSTATLQIGAFNAANFFNGSIDEARITKGVARYASDSGFTVPTEAFPRS</sequence>
<dbReference type="OrthoDB" id="8100937at2"/>
<proteinExistence type="predicted"/>
<evidence type="ECO:0000259" key="3">
    <source>
        <dbReference type="SMART" id="SM00560"/>
    </source>
</evidence>
<protein>
    <submittedName>
        <fullName evidence="4">LamG domain-containing protein</fullName>
    </submittedName>
</protein>
<evidence type="ECO:0000313" key="5">
    <source>
        <dbReference type="Proteomes" id="UP000272706"/>
    </source>
</evidence>